<evidence type="ECO:0000256" key="3">
    <source>
        <dbReference type="ARBA" id="ARBA00012780"/>
    </source>
</evidence>
<keyword evidence="4" id="KW-0732">Signal</keyword>
<name>A0A8H6F743_CANAX</name>
<evidence type="ECO:0000256" key="4">
    <source>
        <dbReference type="ARBA" id="ARBA00022729"/>
    </source>
</evidence>
<evidence type="ECO:0000256" key="1">
    <source>
        <dbReference type="ARBA" id="ARBA00000382"/>
    </source>
</evidence>
<evidence type="ECO:0000256" key="7">
    <source>
        <dbReference type="ARBA" id="ARBA00023316"/>
    </source>
</evidence>
<dbReference type="Proteomes" id="UP000536275">
    <property type="component" value="Unassembled WGS sequence"/>
</dbReference>
<feature type="domain" description="Cell wall protein YJL171C/Tos1 C-terminal" evidence="9">
    <location>
        <begin position="128"/>
        <end position="345"/>
    </location>
</feature>
<dbReference type="AlphaFoldDB" id="A0A8H6F743"/>
<feature type="region of interest" description="Disordered" evidence="8">
    <location>
        <begin position="103"/>
        <end position="125"/>
    </location>
</feature>
<proteinExistence type="inferred from homology"/>
<evidence type="ECO:0000256" key="2">
    <source>
        <dbReference type="ARBA" id="ARBA00006055"/>
    </source>
</evidence>
<gene>
    <name evidence="11" type="ORF">FOB64_000607</name>
</gene>
<dbReference type="PANTHER" id="PTHR31737:SF2">
    <property type="entry name" value="PROTEIN TOS1"/>
    <property type="match status" value="1"/>
</dbReference>
<keyword evidence="5" id="KW-0378">Hydrolase</keyword>
<dbReference type="Pfam" id="PF10290">
    <property type="entry name" value="YJL171C_Tos1_N"/>
    <property type="match status" value="1"/>
</dbReference>
<evidence type="ECO:0000256" key="6">
    <source>
        <dbReference type="ARBA" id="ARBA00023295"/>
    </source>
</evidence>
<dbReference type="EC" id="3.2.1.39" evidence="3"/>
<evidence type="ECO:0000313" key="12">
    <source>
        <dbReference type="Proteomes" id="UP000536275"/>
    </source>
</evidence>
<feature type="domain" description="Cell wall protein YJL171C/Tos1 N-terminal" evidence="10">
    <location>
        <begin position="2"/>
        <end position="49"/>
    </location>
</feature>
<evidence type="ECO:0000313" key="11">
    <source>
        <dbReference type="EMBL" id="KAF6072581.1"/>
    </source>
</evidence>
<keyword evidence="6" id="KW-0326">Glycosidase</keyword>
<accession>A0A8H6F743</accession>
<evidence type="ECO:0000256" key="5">
    <source>
        <dbReference type="ARBA" id="ARBA00022801"/>
    </source>
</evidence>
<comment type="similarity">
    <text evidence="2">Belongs to the PGA52 family.</text>
</comment>
<organism evidence="11 12">
    <name type="scientific">Candida albicans</name>
    <name type="common">Yeast</name>
    <dbReference type="NCBI Taxonomy" id="5476"/>
    <lineage>
        <taxon>Eukaryota</taxon>
        <taxon>Fungi</taxon>
        <taxon>Dikarya</taxon>
        <taxon>Ascomycota</taxon>
        <taxon>Saccharomycotina</taxon>
        <taxon>Pichiomycetes</taxon>
        <taxon>Debaryomycetaceae</taxon>
        <taxon>Candida/Lodderomyces clade</taxon>
        <taxon>Candida</taxon>
    </lineage>
</organism>
<evidence type="ECO:0000256" key="8">
    <source>
        <dbReference type="SAM" id="MobiDB-lite"/>
    </source>
</evidence>
<keyword evidence="7" id="KW-0961">Cell wall biogenesis/degradation</keyword>
<dbReference type="GO" id="GO:0071555">
    <property type="term" value="P:cell wall organization"/>
    <property type="evidence" value="ECO:0007669"/>
    <property type="project" value="UniProtKB-KW"/>
</dbReference>
<feature type="compositionally biased region" description="Low complexity" evidence="8">
    <location>
        <begin position="106"/>
        <end position="125"/>
    </location>
</feature>
<dbReference type="InterPro" id="IPR018807">
    <property type="entry name" value="YJL171C/Tos1_N"/>
</dbReference>
<evidence type="ECO:0000259" key="9">
    <source>
        <dbReference type="Pfam" id="PF10287"/>
    </source>
</evidence>
<dbReference type="PANTHER" id="PTHR31737">
    <property type="entry name" value="PROTEIN TOS1"/>
    <property type="match status" value="1"/>
</dbReference>
<feature type="compositionally biased region" description="Low complexity" evidence="8">
    <location>
        <begin position="68"/>
        <end position="79"/>
    </location>
</feature>
<dbReference type="GO" id="GO:0009277">
    <property type="term" value="C:fungal-type cell wall"/>
    <property type="evidence" value="ECO:0007669"/>
    <property type="project" value="TreeGrafter"/>
</dbReference>
<comment type="catalytic activity">
    <reaction evidence="1">
        <text>Hydrolysis of (1-&gt;3)-beta-D-glucosidic linkages in (1-&gt;3)-beta-D-glucans.</text>
        <dbReference type="EC" id="3.2.1.39"/>
    </reaction>
</comment>
<dbReference type="EMBL" id="JABWAD010000007">
    <property type="protein sequence ID" value="KAF6072581.1"/>
    <property type="molecule type" value="Genomic_DNA"/>
</dbReference>
<dbReference type="GO" id="GO:0042973">
    <property type="term" value="F:glucan endo-1,3-beta-D-glucosidase activity"/>
    <property type="evidence" value="ECO:0007669"/>
    <property type="project" value="UniProtKB-EC"/>
</dbReference>
<evidence type="ECO:0000259" key="10">
    <source>
        <dbReference type="Pfam" id="PF10290"/>
    </source>
</evidence>
<comment type="caution">
    <text evidence="11">The sequence shown here is derived from an EMBL/GenBank/DDBJ whole genome shotgun (WGS) entry which is preliminary data.</text>
</comment>
<feature type="region of interest" description="Disordered" evidence="8">
    <location>
        <begin position="68"/>
        <end position="89"/>
    </location>
</feature>
<protein>
    <recommendedName>
        <fullName evidence="3">glucan endo-1,3-beta-D-glucosidase</fullName>
        <ecNumber evidence="3">3.2.1.39</ecNumber>
    </recommendedName>
</protein>
<dbReference type="Pfam" id="PF10287">
    <property type="entry name" value="YJL171C_Tos1_C"/>
    <property type="match status" value="1"/>
</dbReference>
<reference evidence="11 12" key="1">
    <citation type="submission" date="2020-03" db="EMBL/GenBank/DDBJ databases">
        <title>FDA dAtabase for Regulatory Grade micrObial Sequences (FDA-ARGOS): Supporting development and validation of Infectious Disease Dx tests.</title>
        <authorList>
            <person name="Campos J."/>
            <person name="Goldberg B."/>
            <person name="Tallon L."/>
            <person name="Sadzewicz L."/>
            <person name="Vavikolanu K."/>
            <person name="Mehta A."/>
            <person name="Aluvathingal J."/>
            <person name="Nadendla S."/>
            <person name="Nandy P."/>
            <person name="Geyer C."/>
            <person name="Yan Y."/>
            <person name="Sichtig H."/>
        </authorList>
    </citation>
    <scope>NUCLEOTIDE SEQUENCE [LARGE SCALE GENOMIC DNA]</scope>
    <source>
        <strain evidence="11 12">FDAARGOS_656</strain>
    </source>
</reference>
<sequence length="377" mass="39946">MDVTNMDESTGKCTQQLYSFSGNLSPLDEELSVHFRGPLTLLQFGVYYPSSSALQTSTVESSPAVSSAAADDNANSGSGSSAGSGSGYGSVSALDGEGKAYRSDISTKSAPTSTSAQPSSSETASVDGAWTRDSYYTPGSTDNCVFLNYHGGSGSGVWSAKFGNSLSYANADNSGGSSTPVPLEETTIKSGEEYIIFSGSKCGSSSDCGYYRKGTVAYHGFKGASKIFVFEFEMPSDTNGNGYNQDMPAVWLLNAKIPRTLQYGEATCSCWKTGCGELDLFEVLSSGSSQNSNNGGGGSQDYFERPTSGTFKGVVIFYGDEIHILQVDDETEFGSSLDEETVNAWLKKSVSLPLLVTRFVIPPFSAPFFKKHFVTCI</sequence>
<dbReference type="InterPro" id="IPR018805">
    <property type="entry name" value="YJL171C/Tos1_C"/>
</dbReference>